<protein>
    <submittedName>
        <fullName evidence="2">Uncharacterized protein</fullName>
    </submittedName>
</protein>
<dbReference type="EMBL" id="LUXM01000006">
    <property type="protein sequence ID" value="KZU98320.1"/>
    <property type="molecule type" value="Genomic_DNA"/>
</dbReference>
<gene>
    <name evidence="2" type="ORF">Lp19_0320</name>
    <name evidence="1" type="ORF">Lp19_0368</name>
</gene>
<sequence length="37" mass="4254">MEQCNPYIPTIPPTFFFSLEFDLTGYGFPFSLEGVTF</sequence>
<organism evidence="2 3">
    <name type="scientific">Lactiplantibacillus plantarum</name>
    <name type="common">Lactobacillus plantarum</name>
    <dbReference type="NCBI Taxonomy" id="1590"/>
    <lineage>
        <taxon>Bacteria</taxon>
        <taxon>Bacillati</taxon>
        <taxon>Bacillota</taxon>
        <taxon>Bacilli</taxon>
        <taxon>Lactobacillales</taxon>
        <taxon>Lactobacillaceae</taxon>
        <taxon>Lactiplantibacillus</taxon>
    </lineage>
</organism>
<proteinExistence type="predicted"/>
<evidence type="ECO:0000313" key="2">
    <source>
        <dbReference type="EMBL" id="KZU98320.1"/>
    </source>
</evidence>
<reference evidence="2 3" key="1">
    <citation type="submission" date="2016-03" db="EMBL/GenBank/DDBJ databases">
        <title>Comparative genomics of 54 Lactobacillus plantarum strains reveals genomic uncoupling from niche constraints.</title>
        <authorList>
            <person name="Martino M.E."/>
        </authorList>
    </citation>
    <scope>NUCLEOTIDE SEQUENCE [LARGE SCALE GENOMIC DNA]</scope>
    <source>
        <strain evidence="2 3">19.1</strain>
    </source>
</reference>
<dbReference type="AlphaFoldDB" id="A0A165S9E9"/>
<evidence type="ECO:0000313" key="3">
    <source>
        <dbReference type="Proteomes" id="UP000076882"/>
    </source>
</evidence>
<comment type="caution">
    <text evidence="2">The sequence shown here is derived from an EMBL/GenBank/DDBJ whole genome shotgun (WGS) entry which is preliminary data.</text>
</comment>
<dbReference type="EMBL" id="LUXM01000007">
    <property type="protein sequence ID" value="KZU98268.1"/>
    <property type="molecule type" value="Genomic_DNA"/>
</dbReference>
<accession>A0A165S9E9</accession>
<evidence type="ECO:0000313" key="1">
    <source>
        <dbReference type="EMBL" id="KZU98268.1"/>
    </source>
</evidence>
<name>A0A165S9E9_LACPN</name>
<dbReference type="Proteomes" id="UP000076882">
    <property type="component" value="Unassembled WGS sequence"/>
</dbReference>